<gene>
    <name evidence="2" type="ORF">H9651_02465</name>
</gene>
<dbReference type="Pfam" id="PF00144">
    <property type="entry name" value="Beta-lactamase"/>
    <property type="match status" value="1"/>
</dbReference>
<protein>
    <submittedName>
        <fullName evidence="2">Beta-lactamase family protein</fullName>
    </submittedName>
</protein>
<dbReference type="PANTHER" id="PTHR43283:SF7">
    <property type="entry name" value="BETA-LACTAMASE-RELATED DOMAIN-CONTAINING PROTEIN"/>
    <property type="match status" value="1"/>
</dbReference>
<organism evidence="2 3">
    <name type="scientific">Microbacterium pullorum</name>
    <dbReference type="NCBI Taxonomy" id="2762236"/>
    <lineage>
        <taxon>Bacteria</taxon>
        <taxon>Bacillati</taxon>
        <taxon>Actinomycetota</taxon>
        <taxon>Actinomycetes</taxon>
        <taxon>Micrococcales</taxon>
        <taxon>Microbacteriaceae</taxon>
        <taxon>Microbacterium</taxon>
    </lineage>
</organism>
<dbReference type="InterPro" id="IPR001466">
    <property type="entry name" value="Beta-lactam-related"/>
</dbReference>
<evidence type="ECO:0000313" key="2">
    <source>
        <dbReference type="EMBL" id="MBD7956497.1"/>
    </source>
</evidence>
<proteinExistence type="predicted"/>
<dbReference type="SUPFAM" id="SSF56601">
    <property type="entry name" value="beta-lactamase/transpeptidase-like"/>
    <property type="match status" value="1"/>
</dbReference>
<dbReference type="PANTHER" id="PTHR43283">
    <property type="entry name" value="BETA-LACTAMASE-RELATED"/>
    <property type="match status" value="1"/>
</dbReference>
<dbReference type="InterPro" id="IPR012338">
    <property type="entry name" value="Beta-lactam/transpept-like"/>
</dbReference>
<dbReference type="Gene3D" id="3.40.710.10">
    <property type="entry name" value="DD-peptidase/beta-lactamase superfamily"/>
    <property type="match status" value="1"/>
</dbReference>
<keyword evidence="3" id="KW-1185">Reference proteome</keyword>
<dbReference type="RefSeq" id="WP_191717494.1">
    <property type="nucleotide sequence ID" value="NZ_JACSQP010000001.1"/>
</dbReference>
<accession>A0ABR8RZ39</accession>
<dbReference type="InterPro" id="IPR050789">
    <property type="entry name" value="Diverse_Enzym_Activities"/>
</dbReference>
<feature type="domain" description="Beta-lactamase-related" evidence="1">
    <location>
        <begin position="24"/>
        <end position="281"/>
    </location>
</feature>
<name>A0ABR8RZ39_9MICO</name>
<reference evidence="2 3" key="1">
    <citation type="submission" date="2020-08" db="EMBL/GenBank/DDBJ databases">
        <title>A Genomic Blueprint of the Chicken Gut Microbiome.</title>
        <authorList>
            <person name="Gilroy R."/>
            <person name="Ravi A."/>
            <person name="Getino M."/>
            <person name="Pursley I."/>
            <person name="Horton D.L."/>
            <person name="Alikhan N.-F."/>
            <person name="Baker D."/>
            <person name="Gharbi K."/>
            <person name="Hall N."/>
            <person name="Watson M."/>
            <person name="Adriaenssens E.M."/>
            <person name="Foster-Nyarko E."/>
            <person name="Jarju S."/>
            <person name="Secka A."/>
            <person name="Antonio M."/>
            <person name="Oren A."/>
            <person name="Chaudhuri R."/>
            <person name="La Ragione R.M."/>
            <person name="Hildebrand F."/>
            <person name="Pallen M.J."/>
        </authorList>
    </citation>
    <scope>NUCLEOTIDE SEQUENCE [LARGE SCALE GENOMIC DNA]</scope>
    <source>
        <strain evidence="2 3">Sa4CUA7</strain>
    </source>
</reference>
<dbReference type="Proteomes" id="UP000648352">
    <property type="component" value="Unassembled WGS sequence"/>
</dbReference>
<evidence type="ECO:0000313" key="3">
    <source>
        <dbReference type="Proteomes" id="UP000648352"/>
    </source>
</evidence>
<comment type="caution">
    <text evidence="2">The sequence shown here is derived from an EMBL/GenBank/DDBJ whole genome shotgun (WGS) entry which is preliminary data.</text>
</comment>
<dbReference type="EMBL" id="JACSQP010000001">
    <property type="protein sequence ID" value="MBD7956497.1"/>
    <property type="molecule type" value="Genomic_DNA"/>
</dbReference>
<sequence>MGDALSGFVDRALDADIALHTLQVSVDGELAVTDGIAPFHVDEPHRLYSVSKSITGLAVLLLADEGALTLDDPVVDHFPEMPPVHPWLAETRIDDMLAMTGPHSRTTYDAEGDGWLESYFRVPPTHRPGTFFTYDTSASYVLAALVERLSGGTVLDYLRPRVLEPLGVGAGARFLTGPEGYSHGGSGLMAAPADLLPLAEVINGGGVRGGSRIVPEAVVRRLIERRSDPGMQTWGAPLRAGYGRQVWLPGGGAWLMFGLGGQLVYGDPAKKVAAVVTADATALASGDQRLVDLLCEALGAETPAPGAVLRAPTRAHDAAYARTRRGRYEVLTGEDAPTQLHVDLAADTGQVRIGGEHVPYSVTAPVVAELGLGRAVVTAGWSAPGVLELRVSAAADDIASVRMRIVTHADDLISVMSQGFGPAIGPAWTWRGTYRAAAAASAP</sequence>
<evidence type="ECO:0000259" key="1">
    <source>
        <dbReference type="Pfam" id="PF00144"/>
    </source>
</evidence>